<keyword evidence="7" id="KW-0479">Metal-binding</keyword>
<evidence type="ECO:0000256" key="3">
    <source>
        <dbReference type="ARBA" id="ARBA00022741"/>
    </source>
</evidence>
<dbReference type="Pfam" id="PF13090">
    <property type="entry name" value="PP_kinase_C"/>
    <property type="match status" value="1"/>
</dbReference>
<dbReference type="GO" id="GO:0005524">
    <property type="term" value="F:ATP binding"/>
    <property type="evidence" value="ECO:0007669"/>
    <property type="project" value="UniProtKB-KW"/>
</dbReference>
<proteinExistence type="inferred from homology"/>
<dbReference type="Gene3D" id="1.20.58.310">
    <property type="entry name" value="Polyphosphate kinase N-terminal domain"/>
    <property type="match status" value="1"/>
</dbReference>
<dbReference type="GO" id="GO:0046872">
    <property type="term" value="F:metal ion binding"/>
    <property type="evidence" value="ECO:0007669"/>
    <property type="project" value="UniProtKB-KW"/>
</dbReference>
<dbReference type="AlphaFoldDB" id="A0A6G7IY95"/>
<dbReference type="Pfam" id="PF02503">
    <property type="entry name" value="PP_kinase"/>
    <property type="match status" value="1"/>
</dbReference>
<protein>
    <recommendedName>
        <fullName evidence="7 8">Polyphosphate kinase</fullName>
        <ecNumber evidence="7 8">2.7.4.1</ecNumber>
    </recommendedName>
    <alternativeName>
        <fullName evidence="7">ATP-polyphosphate phosphotransferase</fullName>
    </alternativeName>
    <alternativeName>
        <fullName evidence="7">Polyphosphoric acid kinase</fullName>
    </alternativeName>
</protein>
<dbReference type="Gene3D" id="3.30.870.10">
    <property type="entry name" value="Endonuclease Chain A"/>
    <property type="match status" value="2"/>
</dbReference>
<dbReference type="Pfam" id="PF13089">
    <property type="entry name" value="PP_kinase_N"/>
    <property type="match status" value="1"/>
</dbReference>
<evidence type="ECO:0000256" key="2">
    <source>
        <dbReference type="ARBA" id="ARBA00022679"/>
    </source>
</evidence>
<dbReference type="PROSITE" id="PS50035">
    <property type="entry name" value="PLD"/>
    <property type="match status" value="1"/>
</dbReference>
<evidence type="ECO:0000313" key="10">
    <source>
        <dbReference type="EMBL" id="QII43525.1"/>
    </source>
</evidence>
<evidence type="ECO:0000256" key="5">
    <source>
        <dbReference type="ARBA" id="ARBA00022840"/>
    </source>
</evidence>
<dbReference type="GO" id="GO:0009358">
    <property type="term" value="C:polyphosphate kinase complex"/>
    <property type="evidence" value="ECO:0007669"/>
    <property type="project" value="InterPro"/>
</dbReference>
<dbReference type="PIRSF" id="PIRSF015589">
    <property type="entry name" value="PP_kinase"/>
    <property type="match status" value="1"/>
</dbReference>
<dbReference type="InterPro" id="IPR041108">
    <property type="entry name" value="PP_kinase_C_1"/>
</dbReference>
<evidence type="ECO:0000313" key="11">
    <source>
        <dbReference type="Proteomes" id="UP000502928"/>
    </source>
</evidence>
<dbReference type="GO" id="GO:0008976">
    <property type="term" value="F:polyphosphate kinase activity"/>
    <property type="evidence" value="ECO:0007669"/>
    <property type="project" value="UniProtKB-UniRule"/>
</dbReference>
<dbReference type="InterPro" id="IPR036830">
    <property type="entry name" value="PP_kinase_middle_dom_sf"/>
</dbReference>
<comment type="similarity">
    <text evidence="7 8">Belongs to the polyphosphate kinase 1 (PPK1) family.</text>
</comment>
<keyword evidence="5 7" id="KW-0067">ATP-binding</keyword>
<dbReference type="SUPFAM" id="SSF56024">
    <property type="entry name" value="Phospholipase D/nuclease"/>
    <property type="match status" value="2"/>
</dbReference>
<gene>
    <name evidence="10" type="primary">ppk1</name>
    <name evidence="7" type="synonym">ppk</name>
    <name evidence="10" type="ORF">GVT53_02100</name>
</gene>
<dbReference type="InterPro" id="IPR003414">
    <property type="entry name" value="PP_kinase"/>
</dbReference>
<dbReference type="RefSeq" id="WP_166247195.1">
    <property type="nucleotide sequence ID" value="NZ_CP049616.1"/>
</dbReference>
<evidence type="ECO:0000256" key="1">
    <source>
        <dbReference type="ARBA" id="ARBA00022553"/>
    </source>
</evidence>
<dbReference type="HAMAP" id="MF_00347">
    <property type="entry name" value="Polyphosphate_kinase"/>
    <property type="match status" value="1"/>
</dbReference>
<dbReference type="PANTHER" id="PTHR30218">
    <property type="entry name" value="POLYPHOSPHATE KINASE"/>
    <property type="match status" value="1"/>
</dbReference>
<organism evidence="10 11">
    <name type="scientific">Flagellimonas oceani</name>
    <dbReference type="NCBI Taxonomy" id="2698672"/>
    <lineage>
        <taxon>Bacteria</taxon>
        <taxon>Pseudomonadati</taxon>
        <taxon>Bacteroidota</taxon>
        <taxon>Flavobacteriia</taxon>
        <taxon>Flavobacteriales</taxon>
        <taxon>Flavobacteriaceae</taxon>
        <taxon>Flagellimonas</taxon>
    </lineage>
</organism>
<sequence>MKRDVHFKKVYNDRDLDWLTFNARVLQEAADPTNPLYERLKFLAIFSSNLDEFFRVRVSKLRQLKKVDKAIRRPLALKPNKNLKSILAEVDRQQELFGQIFRKQLLPELSKKGIYLLELDAFDKEHRNYLERFFVDHIQSHLQLVTSLKASGGIKDGYIYICVEFKESEELVFLSVSVPEIGRFIEVPHPSEGHHLVFLEDIIKLNVPLLFPGESIASLFTVKVSRDAELYLEDDYQGAWITQIYQALEQRQEGQPTRLLYEGGMPNRVRKSVAKQLGLGKADMVKGGSHHNFSDFMEFPDPIRDPSFLYSPMPPLEHKDFKANPNFFKLIREKDRVLHFPYQKFGYIEDFIQQAAMDPKVSTIRISLYRIAKDSALTQALLKAIDQGKDVSVFVETKARFDERNNLDWGKIFEERGGTVHYSFPNVKVHSKILLIGRLEHGTIRNYAYIGTGNFNAKTAKIYCDHGIFTADVSITKDLEQVFLVLQRKVLVPRLNNLLVSPYNSRLGFEHLIQYEIEQAQLGQEATITIKMNSLEDKGMIDWLYRASQAGVKIKLLVRGFCCLVPGVKGLSERIEVISIVDRFLEHGRIYLFEHGGDQKMYLGSADWMKRNLDHRIEVLAPVFDKEVFEELKEILMLQMSDNVKARKRKQNAENLYVKQRKDEKGIRSQYEIYQYLKKQK</sequence>
<feature type="binding site" evidence="7">
    <location>
        <position position="400"/>
    </location>
    <ligand>
        <name>Mg(2+)</name>
        <dbReference type="ChEBI" id="CHEBI:18420"/>
    </ligand>
</feature>
<dbReference type="EC" id="2.7.4.1" evidence="7 8"/>
<dbReference type="KEGG" id="mut:GVT53_02100"/>
<comment type="PTM">
    <text evidence="7 8">An intermediate of this reaction is the autophosphorylated ppk in which a phosphate is covalently linked to a histidine residue through a N-P bond.</text>
</comment>
<dbReference type="InterPro" id="IPR001736">
    <property type="entry name" value="PLipase_D/transphosphatidylase"/>
</dbReference>
<evidence type="ECO:0000256" key="8">
    <source>
        <dbReference type="RuleBase" id="RU003800"/>
    </source>
</evidence>
<dbReference type="SUPFAM" id="SSF140356">
    <property type="entry name" value="PPK N-terminal domain-like"/>
    <property type="match status" value="1"/>
</dbReference>
<name>A0A6G7IY95_9FLAO</name>
<keyword evidence="6 7" id="KW-0460">Magnesium</keyword>
<dbReference type="InterPro" id="IPR025198">
    <property type="entry name" value="PPK_N_dom"/>
</dbReference>
<dbReference type="InterPro" id="IPR036832">
    <property type="entry name" value="PPK_N_dom_sf"/>
</dbReference>
<comment type="function">
    <text evidence="7 8">Catalyzes the reversible transfer of the terminal phosphate of ATP to form a long-chain polyphosphate (polyP).</text>
</comment>
<feature type="binding site" evidence="7">
    <location>
        <position position="370"/>
    </location>
    <ligand>
        <name>Mg(2+)</name>
        <dbReference type="ChEBI" id="CHEBI:18420"/>
    </ligand>
</feature>
<dbReference type="Proteomes" id="UP000502928">
    <property type="component" value="Chromosome"/>
</dbReference>
<accession>A0A6G7IY95</accession>
<feature type="binding site" evidence="7">
    <location>
        <position position="587"/>
    </location>
    <ligand>
        <name>ATP</name>
        <dbReference type="ChEBI" id="CHEBI:30616"/>
    </ligand>
</feature>
<keyword evidence="1 7" id="KW-0597">Phosphoprotein</keyword>
<dbReference type="InterPro" id="IPR025200">
    <property type="entry name" value="PPK_C_dom2"/>
</dbReference>
<feature type="domain" description="PLD phosphodiesterase" evidence="9">
    <location>
        <begin position="425"/>
        <end position="459"/>
    </location>
</feature>
<evidence type="ECO:0000256" key="7">
    <source>
        <dbReference type="HAMAP-Rule" id="MF_00347"/>
    </source>
</evidence>
<evidence type="ECO:0000259" key="9">
    <source>
        <dbReference type="PROSITE" id="PS50035"/>
    </source>
</evidence>
<keyword evidence="3 7" id="KW-0547">Nucleotide-binding</keyword>
<dbReference type="PANTHER" id="PTHR30218:SF0">
    <property type="entry name" value="POLYPHOSPHATE KINASE"/>
    <property type="match status" value="1"/>
</dbReference>
<dbReference type="NCBIfam" id="NF003917">
    <property type="entry name" value="PRK05443.1-1"/>
    <property type="match status" value="1"/>
</dbReference>
<dbReference type="GO" id="GO:0006799">
    <property type="term" value="P:polyphosphate biosynthetic process"/>
    <property type="evidence" value="ECO:0007669"/>
    <property type="project" value="UniProtKB-UniRule"/>
</dbReference>
<feature type="binding site" evidence="7">
    <location>
        <position position="559"/>
    </location>
    <ligand>
        <name>ATP</name>
        <dbReference type="ChEBI" id="CHEBI:30616"/>
    </ligand>
</feature>
<dbReference type="Pfam" id="PF17941">
    <property type="entry name" value="PP_kinase_C_1"/>
    <property type="match status" value="1"/>
</dbReference>
<dbReference type="Gene3D" id="3.30.1840.10">
    <property type="entry name" value="Polyphosphate kinase middle domain"/>
    <property type="match status" value="1"/>
</dbReference>
<keyword evidence="4 7" id="KW-0418">Kinase</keyword>
<keyword evidence="11" id="KW-1185">Reference proteome</keyword>
<dbReference type="EMBL" id="CP049616">
    <property type="protein sequence ID" value="QII43525.1"/>
    <property type="molecule type" value="Genomic_DNA"/>
</dbReference>
<dbReference type="NCBIfam" id="TIGR03705">
    <property type="entry name" value="poly_P_kin"/>
    <property type="match status" value="1"/>
</dbReference>
<comment type="cofactor">
    <cofactor evidence="7">
        <name>Mg(2+)</name>
        <dbReference type="ChEBI" id="CHEBI:18420"/>
    </cofactor>
</comment>
<evidence type="ECO:0000256" key="6">
    <source>
        <dbReference type="ARBA" id="ARBA00022842"/>
    </source>
</evidence>
<feature type="binding site" evidence="7">
    <location>
        <position position="49"/>
    </location>
    <ligand>
        <name>ATP</name>
        <dbReference type="ChEBI" id="CHEBI:30616"/>
    </ligand>
</feature>
<dbReference type="SUPFAM" id="SSF143724">
    <property type="entry name" value="PHP14-like"/>
    <property type="match status" value="1"/>
</dbReference>
<evidence type="ECO:0000256" key="4">
    <source>
        <dbReference type="ARBA" id="ARBA00022777"/>
    </source>
</evidence>
<keyword evidence="2 7" id="KW-0808">Transferase</keyword>
<feature type="active site" description="Phosphohistidine intermediate" evidence="7">
    <location>
        <position position="430"/>
    </location>
</feature>
<comment type="catalytic activity">
    <reaction evidence="7 8">
        <text>[phosphate](n) + ATP = [phosphate](n+1) + ADP</text>
        <dbReference type="Rhea" id="RHEA:19573"/>
        <dbReference type="Rhea" id="RHEA-COMP:9859"/>
        <dbReference type="Rhea" id="RHEA-COMP:14280"/>
        <dbReference type="ChEBI" id="CHEBI:16838"/>
        <dbReference type="ChEBI" id="CHEBI:30616"/>
        <dbReference type="ChEBI" id="CHEBI:456216"/>
        <dbReference type="EC" id="2.7.4.1"/>
    </reaction>
</comment>
<dbReference type="InterPro" id="IPR024953">
    <property type="entry name" value="PP_kinase_middle"/>
</dbReference>
<reference evidence="10 11" key="1">
    <citation type="submission" date="2020-02" db="EMBL/GenBank/DDBJ databases">
        <title>Complete genome of Muricauda sp. 501str8.</title>
        <authorList>
            <person name="Dong B."/>
            <person name="Zhu S."/>
            <person name="Yang J."/>
            <person name="Chen J."/>
        </authorList>
    </citation>
    <scope>NUCLEOTIDE SEQUENCE [LARGE SCALE GENOMIC DNA]</scope>
    <source>
        <strain evidence="10 11">501str8</strain>
    </source>
</reference>
<feature type="binding site" evidence="7">
    <location>
        <position position="463"/>
    </location>
    <ligand>
        <name>ATP</name>
        <dbReference type="ChEBI" id="CHEBI:30616"/>
    </ligand>
</feature>
<dbReference type="CDD" id="cd09167">
    <property type="entry name" value="PLDc_EcPPK1_C2_like"/>
    <property type="match status" value="1"/>
</dbReference>